<evidence type="ECO:0000256" key="5">
    <source>
        <dbReference type="ARBA" id="ARBA00022803"/>
    </source>
</evidence>
<evidence type="ECO:0000256" key="6">
    <source>
        <dbReference type="ARBA" id="ARBA00023069"/>
    </source>
</evidence>
<dbReference type="InterPro" id="IPR039941">
    <property type="entry name" value="TT30"/>
</dbReference>
<evidence type="ECO:0000256" key="7">
    <source>
        <dbReference type="ARBA" id="ARBA00023273"/>
    </source>
</evidence>
<dbReference type="Pfam" id="PF13432">
    <property type="entry name" value="TPR_16"/>
    <property type="match status" value="1"/>
</dbReference>
<dbReference type="Proteomes" id="UP000241890">
    <property type="component" value="Unassembled WGS sequence"/>
</dbReference>
<dbReference type="GO" id="GO:0120170">
    <property type="term" value="F:intraciliary transport particle B binding"/>
    <property type="evidence" value="ECO:0007669"/>
    <property type="project" value="TreeGrafter"/>
</dbReference>
<keyword evidence="10" id="KW-1185">Reference proteome</keyword>
<name>A0A2R5GSG9_9STRA</name>
<dbReference type="SUPFAM" id="SSF48452">
    <property type="entry name" value="TPR-like"/>
    <property type="match status" value="2"/>
</dbReference>
<gene>
    <name evidence="9" type="ORF">FCC1311_100352</name>
</gene>
<protein>
    <submittedName>
        <fullName evidence="9">Tetratricopeptide repeat protein 30A</fullName>
    </submittedName>
</protein>
<dbReference type="AlphaFoldDB" id="A0A2R5GSG9"/>
<proteinExistence type="inferred from homology"/>
<dbReference type="SMART" id="SM00028">
    <property type="entry name" value="TPR"/>
    <property type="match status" value="5"/>
</dbReference>
<accession>A0A2R5GSG9</accession>
<dbReference type="GO" id="GO:0030992">
    <property type="term" value="C:intraciliary transport particle B"/>
    <property type="evidence" value="ECO:0007669"/>
    <property type="project" value="TreeGrafter"/>
</dbReference>
<evidence type="ECO:0000256" key="1">
    <source>
        <dbReference type="ARBA" id="ARBA00004138"/>
    </source>
</evidence>
<dbReference type="InterPro" id="IPR011990">
    <property type="entry name" value="TPR-like_helical_dom_sf"/>
</dbReference>
<comment type="similarity">
    <text evidence="2">Belongs to the TTC30/dfy-1/fleer family.</text>
</comment>
<evidence type="ECO:0000256" key="2">
    <source>
        <dbReference type="ARBA" id="ARBA00009522"/>
    </source>
</evidence>
<dbReference type="FunFam" id="1.25.40.10:FF:000186">
    <property type="entry name" value="Tetratricopeptide repeat domain 30A"/>
    <property type="match status" value="1"/>
</dbReference>
<dbReference type="Gene3D" id="1.25.40.10">
    <property type="entry name" value="Tetratricopeptide repeat domain"/>
    <property type="match status" value="3"/>
</dbReference>
<organism evidence="9 10">
    <name type="scientific">Hondaea fermentalgiana</name>
    <dbReference type="NCBI Taxonomy" id="2315210"/>
    <lineage>
        <taxon>Eukaryota</taxon>
        <taxon>Sar</taxon>
        <taxon>Stramenopiles</taxon>
        <taxon>Bigyra</taxon>
        <taxon>Labyrinthulomycetes</taxon>
        <taxon>Thraustochytrida</taxon>
        <taxon>Thraustochytriidae</taxon>
        <taxon>Hondaea</taxon>
    </lineage>
</organism>
<dbReference type="InterPro" id="IPR019734">
    <property type="entry name" value="TPR_rpt"/>
</dbReference>
<dbReference type="InterPro" id="IPR011716">
    <property type="entry name" value="TPR-3"/>
</dbReference>
<dbReference type="GO" id="GO:0005879">
    <property type="term" value="C:axonemal microtubule"/>
    <property type="evidence" value="ECO:0007669"/>
    <property type="project" value="TreeGrafter"/>
</dbReference>
<keyword evidence="5 8" id="KW-0802">TPR repeat</keyword>
<dbReference type="PANTHER" id="PTHR20931">
    <property type="entry name" value="TETRATRICOPEPTIDE REPEAT PROTEIN 30"/>
    <property type="match status" value="1"/>
</dbReference>
<keyword evidence="6" id="KW-0969">Cilium</keyword>
<keyword evidence="3" id="KW-0677">Repeat</keyword>
<evidence type="ECO:0000256" key="4">
    <source>
        <dbReference type="ARBA" id="ARBA00022794"/>
    </source>
</evidence>
<dbReference type="OrthoDB" id="10249577at2759"/>
<comment type="subcellular location">
    <subcellularLocation>
        <location evidence="1">Cell projection</location>
        <location evidence="1">Cilium</location>
    </subcellularLocation>
</comment>
<comment type="caution">
    <text evidence="9">The sequence shown here is derived from an EMBL/GenBank/DDBJ whole genome shotgun (WGS) entry which is preliminary data.</text>
</comment>
<dbReference type="PROSITE" id="PS50005">
    <property type="entry name" value="TPR"/>
    <property type="match status" value="1"/>
</dbReference>
<feature type="repeat" description="TPR" evidence="8">
    <location>
        <begin position="61"/>
        <end position="94"/>
    </location>
</feature>
<evidence type="ECO:0000256" key="3">
    <source>
        <dbReference type="ARBA" id="ARBA00022737"/>
    </source>
</evidence>
<keyword evidence="7" id="KW-0966">Cell projection</keyword>
<dbReference type="EMBL" id="BEYU01000170">
    <property type="protein sequence ID" value="GBG33812.1"/>
    <property type="molecule type" value="Genomic_DNA"/>
</dbReference>
<keyword evidence="4" id="KW-0970">Cilium biogenesis/degradation</keyword>
<evidence type="ECO:0000313" key="10">
    <source>
        <dbReference type="Proteomes" id="UP000241890"/>
    </source>
</evidence>
<dbReference type="Pfam" id="PF07720">
    <property type="entry name" value="TPR_3"/>
    <property type="match status" value="1"/>
</dbReference>
<dbReference type="InParanoid" id="A0A2R5GSG9"/>
<dbReference type="PANTHER" id="PTHR20931:SF0">
    <property type="entry name" value="TETRATRICOPEPTIDE REPEAT PROTEIN 30"/>
    <property type="match status" value="1"/>
</dbReference>
<dbReference type="GO" id="GO:0042073">
    <property type="term" value="P:intraciliary transport"/>
    <property type="evidence" value="ECO:0007669"/>
    <property type="project" value="TreeGrafter"/>
</dbReference>
<evidence type="ECO:0000256" key="8">
    <source>
        <dbReference type="PROSITE-ProRule" id="PRU00339"/>
    </source>
</evidence>
<reference evidence="9 10" key="1">
    <citation type="submission" date="2017-12" db="EMBL/GenBank/DDBJ databases">
        <title>Sequencing, de novo assembly and annotation of complete genome of a new Thraustochytrid species, strain FCC1311.</title>
        <authorList>
            <person name="Sedici K."/>
            <person name="Godart F."/>
            <person name="Aiese Cigliano R."/>
            <person name="Sanseverino W."/>
            <person name="Barakat M."/>
            <person name="Ortet P."/>
            <person name="Marechal E."/>
            <person name="Cagnac O."/>
            <person name="Amato A."/>
        </authorList>
    </citation>
    <scope>NUCLEOTIDE SEQUENCE [LARGE SCALE GENOMIC DNA]</scope>
</reference>
<sequence length="688" mass="77478">MATMHTSSGLATSHGGGGMVFGNQIAEGAYTEVIYGLLKEKKYDEVINKLALELQNFPRSRAALSLLAYSYYMLQDYPNAVRMYEQLTKLFPDVQEYRIYFAQSLYKAGLYPEATRACFQVDDPQYTQRMVMLQASIKYEQNDLRACESLADQCLADDPETIVCHACIAYKEGKFEEAREKFQEAMNTLGFQASLAHNIALCHYQKGEFGPALKHVAEIIERGVREHPELGVGSNADGIDVRSVGNSQVLHETALVEAFNLKAAIEYSMKPAGNLDAAREALNDMPPRSEGELDPVTLHNQALMNIDQDFAPGCRKLNFLLDNPPHPPQTFGNLLLLYCKNSLYGIAADVLAEHTHLTFKLLSPELYDFLDATIMTETSPEEAFRKYDDLAKKHVETLRKLTKNIQDSRTNRESDAVRTALAEYDQALERYIPVLMALARIYWEREHYAMVEKIFRQSSEFCSEHPVWKLNVAHVFFMQGKFKQAIHFYEPIVKASSSAAGSTASATSAVNPASYSTGSILDVTAIVLANLCVAYIMTSQNERAEDLMRRIEKEEERVAAEDPDKQCFHLCIVNLVIGNLYCSKGNMEFGISRIIKSLEPYDKKLGTDTWFYAKRCFLALAETLSKHMMMLPDASYREIIDFLDAADKHGKNVPTVIESGPEANVDPAIHNVSHEARLLKKMFLKLMD</sequence>
<evidence type="ECO:0000313" key="9">
    <source>
        <dbReference type="EMBL" id="GBG33812.1"/>
    </source>
</evidence>